<protein>
    <submittedName>
        <fullName evidence="1">Uncharacterized protein</fullName>
    </submittedName>
</protein>
<reference evidence="1" key="1">
    <citation type="submission" date="2006-05" db="EMBL/GenBank/DDBJ databases">
        <title>Complete sequence of chromosome 2 of Burkholderia cenocepacia AU 1054.</title>
        <authorList>
            <consortium name="US DOE Joint Genome Institute"/>
            <person name="Copeland A."/>
            <person name="Lucas S."/>
            <person name="Lapidus A."/>
            <person name="Barry K."/>
            <person name="Detter J.C."/>
            <person name="Glavina del Rio T."/>
            <person name="Hammon N."/>
            <person name="Israni S."/>
            <person name="Dalin E."/>
            <person name="Tice H."/>
            <person name="Pitluck S."/>
            <person name="Chain P."/>
            <person name="Malfatti S."/>
            <person name="Shin M."/>
            <person name="Vergez L."/>
            <person name="Schmutz J."/>
            <person name="Larimer F."/>
            <person name="Land M."/>
            <person name="Hauser L."/>
            <person name="Kyrpides N."/>
            <person name="Lykidis A."/>
            <person name="LiPuma J.J."/>
            <person name="Konstantinidis K."/>
            <person name="Tiedje J.M."/>
            <person name="Richardson P."/>
        </authorList>
    </citation>
    <scope>NUCLEOTIDE SEQUENCE [LARGE SCALE GENOMIC DNA]</scope>
    <source>
        <strain evidence="1">AU 1054</strain>
    </source>
</reference>
<accession>A0A0H2Y0Y0</accession>
<gene>
    <name evidence="1" type="ordered locus">Bcen_5278</name>
</gene>
<dbReference type="AlphaFoldDB" id="A0A0H2Y0Y0"/>
<evidence type="ECO:0000313" key="1">
    <source>
        <dbReference type="EMBL" id="ABF80152.1"/>
    </source>
</evidence>
<dbReference type="EMBL" id="CP000379">
    <property type="protein sequence ID" value="ABF80152.1"/>
    <property type="molecule type" value="Genomic_DNA"/>
</dbReference>
<proteinExistence type="predicted"/>
<sequence>MRVQNRLRNKNIGYRIILSIQVDHLASARCRKTCVQIVDTVQTRACRSVQHKVNTEEAAMCIPLSPEVVETLKSLDRIPDSQADIPRVIADELLTHGLAYESRTGGSINMTAAGRLWLNRCAD</sequence>
<organism evidence="1">
    <name type="scientific">Burkholderia orbicola (strain AU 1054)</name>
    <dbReference type="NCBI Taxonomy" id="331271"/>
    <lineage>
        <taxon>Bacteria</taxon>
        <taxon>Pseudomonadati</taxon>
        <taxon>Pseudomonadota</taxon>
        <taxon>Betaproteobacteria</taxon>
        <taxon>Burkholderiales</taxon>
        <taxon>Burkholderiaceae</taxon>
        <taxon>Burkholderia</taxon>
        <taxon>Burkholderia cepacia complex</taxon>
        <taxon>Burkholderia orbicola</taxon>
    </lineage>
</organism>
<name>A0A0H2Y0Y0_BURO1</name>
<dbReference type="HOGENOM" id="CLU_2010943_0_0_4"/>